<proteinExistence type="predicted"/>
<dbReference type="Proteomes" id="UP001176471">
    <property type="component" value="Unassembled WGS sequence"/>
</dbReference>
<evidence type="ECO:0000313" key="2">
    <source>
        <dbReference type="Proteomes" id="UP001176471"/>
    </source>
</evidence>
<dbReference type="EMBL" id="JAUQOM010000012">
    <property type="protein sequence ID" value="MDO7836890.1"/>
    <property type="molecule type" value="Genomic_DNA"/>
</dbReference>
<evidence type="ECO:0000313" key="1">
    <source>
        <dbReference type="EMBL" id="MDO7836890.1"/>
    </source>
</evidence>
<name>A0ABT8ZT17_9SPHN</name>
<gene>
    <name evidence="1" type="ORF">Q4610_17730</name>
</gene>
<accession>A0ABT8ZT17</accession>
<comment type="caution">
    <text evidence="1">The sequence shown here is derived from an EMBL/GenBank/DDBJ whole genome shotgun (WGS) entry which is preliminary data.</text>
</comment>
<protein>
    <submittedName>
        <fullName evidence="1">Uncharacterized protein</fullName>
    </submittedName>
</protein>
<reference evidence="1" key="1">
    <citation type="submission" date="2023-07" db="EMBL/GenBank/DDBJ databases">
        <title>Bacterial whole genome sequence for Sphingobium sp. HBC34.</title>
        <authorList>
            <person name="Le V."/>
            <person name="Ko S.-R."/>
            <person name="Ahn C.-Y."/>
            <person name="Oh H.-M."/>
        </authorList>
    </citation>
    <scope>NUCLEOTIDE SEQUENCE</scope>
    <source>
        <strain evidence="1">HBC34</strain>
    </source>
</reference>
<keyword evidence="2" id="KW-1185">Reference proteome</keyword>
<sequence length="192" mass="21267">MSIVFRIATAADDRDGPTATINARQLAAFRSLLRSEVGRDGRSHRDRTIRPAAVEGDAPVSELRLVEDGDHIRREVEDARHAGESQRADAGLEAVGERPLLVIVGIDQREAEPASLGVEMDLATGNAYALLESLGLRPDSVGEMPVDELRKRFENPAVRRRMREQNVDHYADRLARLIATADTDDSSRFEWA</sequence>
<organism evidence="1 2">
    <name type="scientific">Sphingobium cyanobacteriorum</name>
    <dbReference type="NCBI Taxonomy" id="3063954"/>
    <lineage>
        <taxon>Bacteria</taxon>
        <taxon>Pseudomonadati</taxon>
        <taxon>Pseudomonadota</taxon>
        <taxon>Alphaproteobacteria</taxon>
        <taxon>Sphingomonadales</taxon>
        <taxon>Sphingomonadaceae</taxon>
        <taxon>Sphingobium</taxon>
    </lineage>
</organism>
<dbReference type="RefSeq" id="WP_304537272.1">
    <property type="nucleotide sequence ID" value="NZ_JAUQOM010000012.1"/>
</dbReference>